<evidence type="ECO:0000256" key="11">
    <source>
        <dbReference type="SAM" id="MobiDB-lite"/>
    </source>
</evidence>
<dbReference type="InterPro" id="IPR054696">
    <property type="entry name" value="GTP-eEF1A_C"/>
</dbReference>
<dbReference type="InterPro" id="IPR050100">
    <property type="entry name" value="TRAFAC_GTPase_members"/>
</dbReference>
<feature type="region of interest" description="Disordered" evidence="11">
    <location>
        <begin position="257"/>
        <end position="287"/>
    </location>
</feature>
<dbReference type="GO" id="GO:0003924">
    <property type="term" value="F:GTPase activity"/>
    <property type="evidence" value="ECO:0007669"/>
    <property type="project" value="InterPro"/>
</dbReference>
<dbReference type="GO" id="GO:0006412">
    <property type="term" value="P:translation"/>
    <property type="evidence" value="ECO:0007669"/>
    <property type="project" value="UniProtKB-KW"/>
</dbReference>
<dbReference type="Gene3D" id="3.40.50.300">
    <property type="entry name" value="P-loop containing nucleotide triphosphate hydrolases"/>
    <property type="match status" value="1"/>
</dbReference>
<dbReference type="Pfam" id="PF00009">
    <property type="entry name" value="GTP_EFTU"/>
    <property type="match status" value="1"/>
</dbReference>
<feature type="domain" description="Tr-type G" evidence="13">
    <location>
        <begin position="312"/>
        <end position="538"/>
    </location>
</feature>
<dbReference type="CDD" id="cd04093">
    <property type="entry name" value="HBS1_C_III"/>
    <property type="match status" value="1"/>
</dbReference>
<comment type="catalytic activity">
    <reaction evidence="10">
        <text>GTP + H2O = GDP + phosphate + H(+)</text>
        <dbReference type="Rhea" id="RHEA:19669"/>
        <dbReference type="ChEBI" id="CHEBI:15377"/>
        <dbReference type="ChEBI" id="CHEBI:15378"/>
        <dbReference type="ChEBI" id="CHEBI:37565"/>
        <dbReference type="ChEBI" id="CHEBI:43474"/>
        <dbReference type="ChEBI" id="CHEBI:58189"/>
    </reaction>
    <physiologicalReaction direction="left-to-right" evidence="10">
        <dbReference type="Rhea" id="RHEA:19670"/>
    </physiologicalReaction>
</comment>
<comment type="subcellular location">
    <subcellularLocation>
        <location evidence="1">Cytoplasm</location>
    </subcellularLocation>
</comment>
<dbReference type="CDD" id="cd01883">
    <property type="entry name" value="EF1_alpha"/>
    <property type="match status" value="1"/>
</dbReference>
<keyword evidence="4" id="KW-0597">Phosphoprotein</keyword>
<name>A0AAV7XJP7_9NEOP</name>
<dbReference type="InterPro" id="IPR015033">
    <property type="entry name" value="HBS1-like_N"/>
</dbReference>
<dbReference type="Proteomes" id="UP001075354">
    <property type="component" value="Chromosome 8"/>
</dbReference>
<keyword evidence="7" id="KW-0810">Translation regulation</keyword>
<dbReference type="SUPFAM" id="SSF50465">
    <property type="entry name" value="EF-Tu/eEF-1alpha/eIF2-gamma C-terminal domain"/>
    <property type="match status" value="1"/>
</dbReference>
<dbReference type="InterPro" id="IPR027417">
    <property type="entry name" value="P-loop_NTPase"/>
</dbReference>
<evidence type="ECO:0000256" key="2">
    <source>
        <dbReference type="ARBA" id="ARBA00007249"/>
    </source>
</evidence>
<evidence type="ECO:0000256" key="7">
    <source>
        <dbReference type="ARBA" id="ARBA00022845"/>
    </source>
</evidence>
<evidence type="ECO:0000256" key="12">
    <source>
        <dbReference type="SAM" id="SignalP"/>
    </source>
</evidence>
<keyword evidence="8" id="KW-0648">Protein biosynthesis</keyword>
<sequence length="741" mass="80717">MQLLASFFAAWFIAFTKSISDCCTLYLFHVFFCITEYEGYDDVYGHSVEDDYSISPSDAAYVFDRSKAQMSAYMAGDEDIAEEDEGVEDGTECTKRRDSDTLGLQNRNLSEIDEARLRSCLDEIRNVIGDSVSEALLADIILANDFDVAKSLDAALSNAASSKPPSKIRKEEVPLPQREPTARPITAFRADESTISATSVLPVLEPVTISGPPPLPIKVVPAVAKTVNVTKGFEVLSVKQDNESGEGLRAAVLTPRTQSPISGRGTPSGRDTPNMGECGEGDGVAREFRSRPPRVSKEEILAKYKNERGEGKEHLHMVVIGHVDAGKSTLMGRLLLELGQVSKKTMHKYEQESKKLGKQSFVYAWILDETGEERSRGITMDVGQSKFETKSKLVTLLDAPGHKDFIPNMITGATQADVALLVVDATRGEFETGFESGGQTREHALLVRSLGVSQLGVVVNKLDTVGWSQERFEEITSKLSSFLRLAGFKESDVTFVPCSGLTGENMVVKSTAGDLTSWYTGPCLLEVIDGFKTPDRPITKPFRMSVNDIFKGMGAGFCVSGRVETGMVQPGDKVLVSPFGETAIIKGLTVDDMPILTAFAGDCISATISGMDQQNISVGYILCDPQRPIPITTRFQARLVIFQLKVPITKGYSVVMHHQSLVEQAVICKLVAQLHKSTGAVVKAKPRCLTGNSVALVELEATRPICLELYCDIKELGRVMLRVGGVTIAAGLVTKVRWKLF</sequence>
<dbReference type="InterPro" id="IPR009001">
    <property type="entry name" value="Transl_elong_EF1A/Init_IF2_C"/>
</dbReference>
<organism evidence="14 15">
    <name type="scientific">Megalurothrips usitatus</name>
    <name type="common">bean blossom thrips</name>
    <dbReference type="NCBI Taxonomy" id="439358"/>
    <lineage>
        <taxon>Eukaryota</taxon>
        <taxon>Metazoa</taxon>
        <taxon>Ecdysozoa</taxon>
        <taxon>Arthropoda</taxon>
        <taxon>Hexapoda</taxon>
        <taxon>Insecta</taxon>
        <taxon>Pterygota</taxon>
        <taxon>Neoptera</taxon>
        <taxon>Paraneoptera</taxon>
        <taxon>Thysanoptera</taxon>
        <taxon>Terebrantia</taxon>
        <taxon>Thripoidea</taxon>
        <taxon>Thripidae</taxon>
        <taxon>Megalurothrips</taxon>
    </lineage>
</organism>
<evidence type="ECO:0000313" key="14">
    <source>
        <dbReference type="EMBL" id="KAJ1524871.1"/>
    </source>
</evidence>
<dbReference type="Pfam" id="PF08938">
    <property type="entry name" value="HBS1_N"/>
    <property type="match status" value="1"/>
</dbReference>
<dbReference type="GO" id="GO:0005525">
    <property type="term" value="F:GTP binding"/>
    <property type="evidence" value="ECO:0007669"/>
    <property type="project" value="UniProtKB-KW"/>
</dbReference>
<dbReference type="GO" id="GO:0006417">
    <property type="term" value="P:regulation of translation"/>
    <property type="evidence" value="ECO:0007669"/>
    <property type="project" value="UniProtKB-KW"/>
</dbReference>
<proteinExistence type="inferred from homology"/>
<dbReference type="FunFam" id="2.40.30.10:FF:000020">
    <property type="entry name" value="Translation elongation factor EF-1"/>
    <property type="match status" value="1"/>
</dbReference>
<evidence type="ECO:0000256" key="1">
    <source>
        <dbReference type="ARBA" id="ARBA00004496"/>
    </source>
</evidence>
<dbReference type="PRINTS" id="PR00315">
    <property type="entry name" value="ELONGATNFCT"/>
</dbReference>
<dbReference type="Gene3D" id="1.10.8.10">
    <property type="entry name" value="DNA helicase RuvA subunit, C-terminal domain"/>
    <property type="match status" value="1"/>
</dbReference>
<dbReference type="SUPFAM" id="SSF52540">
    <property type="entry name" value="P-loop containing nucleoside triphosphate hydrolases"/>
    <property type="match status" value="1"/>
</dbReference>
<feature type="chain" id="PRO_5043462550" description="Tr-type G domain-containing protein" evidence="12">
    <location>
        <begin position="19"/>
        <end position="741"/>
    </location>
</feature>
<evidence type="ECO:0000256" key="8">
    <source>
        <dbReference type="ARBA" id="ARBA00022917"/>
    </source>
</evidence>
<protein>
    <recommendedName>
        <fullName evidence="13">Tr-type G domain-containing protein</fullName>
    </recommendedName>
</protein>
<gene>
    <name evidence="14" type="ORF">ONE63_009737</name>
</gene>
<dbReference type="InterPro" id="IPR009000">
    <property type="entry name" value="Transl_B-barrel_sf"/>
</dbReference>
<evidence type="ECO:0000256" key="6">
    <source>
        <dbReference type="ARBA" id="ARBA00022801"/>
    </source>
</evidence>
<feature type="signal peptide" evidence="12">
    <location>
        <begin position="1"/>
        <end position="18"/>
    </location>
</feature>
<dbReference type="InterPro" id="IPR037189">
    <property type="entry name" value="HBS1-like_N_sf"/>
</dbReference>
<evidence type="ECO:0000256" key="3">
    <source>
        <dbReference type="ARBA" id="ARBA00022490"/>
    </source>
</evidence>
<dbReference type="PANTHER" id="PTHR23115">
    <property type="entry name" value="TRANSLATION FACTOR"/>
    <property type="match status" value="1"/>
</dbReference>
<dbReference type="SUPFAM" id="SSF50447">
    <property type="entry name" value="Translation proteins"/>
    <property type="match status" value="1"/>
</dbReference>
<dbReference type="Gene3D" id="2.40.30.10">
    <property type="entry name" value="Translation factors"/>
    <property type="match status" value="2"/>
</dbReference>
<dbReference type="CDD" id="cd16267">
    <property type="entry name" value="HBS1-like_II"/>
    <property type="match status" value="1"/>
</dbReference>
<comment type="caution">
    <text evidence="14">The sequence shown here is derived from an EMBL/GenBank/DDBJ whole genome shotgun (WGS) entry which is preliminary data.</text>
</comment>
<dbReference type="SUPFAM" id="SSF109732">
    <property type="entry name" value="HBS1-like domain"/>
    <property type="match status" value="1"/>
</dbReference>
<dbReference type="FunFam" id="2.40.30.10:FF:000035">
    <property type="entry name" value="HBS1-like translational GTPase"/>
    <property type="match status" value="1"/>
</dbReference>
<evidence type="ECO:0000259" key="13">
    <source>
        <dbReference type="PROSITE" id="PS51722"/>
    </source>
</evidence>
<keyword evidence="3" id="KW-0963">Cytoplasm</keyword>
<dbReference type="Pfam" id="PF22594">
    <property type="entry name" value="GTP-eEF1A_C"/>
    <property type="match status" value="1"/>
</dbReference>
<dbReference type="GO" id="GO:0005737">
    <property type="term" value="C:cytoplasm"/>
    <property type="evidence" value="ECO:0007669"/>
    <property type="project" value="UniProtKB-SubCell"/>
</dbReference>
<dbReference type="EMBL" id="JAPTSV010000008">
    <property type="protein sequence ID" value="KAJ1524871.1"/>
    <property type="molecule type" value="Genomic_DNA"/>
</dbReference>
<evidence type="ECO:0000313" key="15">
    <source>
        <dbReference type="Proteomes" id="UP001075354"/>
    </source>
</evidence>
<evidence type="ECO:0000256" key="9">
    <source>
        <dbReference type="ARBA" id="ARBA00023134"/>
    </source>
</evidence>
<keyword evidence="15" id="KW-1185">Reference proteome</keyword>
<keyword evidence="12" id="KW-0732">Signal</keyword>
<evidence type="ECO:0000256" key="10">
    <source>
        <dbReference type="ARBA" id="ARBA00049117"/>
    </source>
</evidence>
<dbReference type="FunFam" id="3.40.50.300:FF:000204">
    <property type="entry name" value="Translation elongation factor Tu"/>
    <property type="match status" value="1"/>
</dbReference>
<dbReference type="PROSITE" id="PS51722">
    <property type="entry name" value="G_TR_2"/>
    <property type="match status" value="1"/>
</dbReference>
<dbReference type="AlphaFoldDB" id="A0AAV7XJP7"/>
<accession>A0AAV7XJP7</accession>
<dbReference type="InterPro" id="IPR000795">
    <property type="entry name" value="T_Tr_GTP-bd_dom"/>
</dbReference>
<comment type="similarity">
    <text evidence="2">Belongs to the TRAFAC class translation factor GTPase superfamily. Classic translation factor GTPase family. EF-Tu/EF-1A subfamily.</text>
</comment>
<keyword evidence="9" id="KW-0342">GTP-binding</keyword>
<evidence type="ECO:0000256" key="4">
    <source>
        <dbReference type="ARBA" id="ARBA00022553"/>
    </source>
</evidence>
<keyword evidence="5" id="KW-0547">Nucleotide-binding</keyword>
<reference evidence="14" key="1">
    <citation type="submission" date="2022-12" db="EMBL/GenBank/DDBJ databases">
        <title>Chromosome-level genome assembly of the bean flower thrips Megalurothrips usitatus.</title>
        <authorList>
            <person name="Ma L."/>
            <person name="Liu Q."/>
            <person name="Li H."/>
            <person name="Cai W."/>
        </authorList>
    </citation>
    <scope>NUCLEOTIDE SEQUENCE</scope>
    <source>
        <strain evidence="14">Cailab_2022a</strain>
    </source>
</reference>
<keyword evidence="6" id="KW-0378">Hydrolase</keyword>
<evidence type="ECO:0000256" key="5">
    <source>
        <dbReference type="ARBA" id="ARBA00022741"/>
    </source>
</evidence>